<evidence type="ECO:0000313" key="2">
    <source>
        <dbReference type="EMBL" id="KAH3667762.1"/>
    </source>
</evidence>
<feature type="compositionally biased region" description="Low complexity" evidence="1">
    <location>
        <begin position="303"/>
        <end position="331"/>
    </location>
</feature>
<feature type="region of interest" description="Disordered" evidence="1">
    <location>
        <begin position="405"/>
        <end position="461"/>
    </location>
</feature>
<feature type="compositionally biased region" description="Polar residues" evidence="1">
    <location>
        <begin position="1"/>
        <end position="25"/>
    </location>
</feature>
<dbReference type="EMBL" id="JAEUBF010001380">
    <property type="protein sequence ID" value="KAH3667762.1"/>
    <property type="molecule type" value="Genomic_DNA"/>
</dbReference>
<dbReference type="OrthoDB" id="3981301at2759"/>
<reference evidence="2" key="2">
    <citation type="submission" date="2021-01" db="EMBL/GenBank/DDBJ databases">
        <authorList>
            <person name="Schikora-Tamarit M.A."/>
        </authorList>
    </citation>
    <scope>NUCLEOTIDE SEQUENCE</scope>
    <source>
        <strain evidence="2">CBS6341</strain>
    </source>
</reference>
<protein>
    <submittedName>
        <fullName evidence="2">Uncharacterized protein</fullName>
    </submittedName>
</protein>
<accession>A0A9P8P9H1</accession>
<organism evidence="2 3">
    <name type="scientific">Wickerhamomyces mucosus</name>
    <dbReference type="NCBI Taxonomy" id="1378264"/>
    <lineage>
        <taxon>Eukaryota</taxon>
        <taxon>Fungi</taxon>
        <taxon>Dikarya</taxon>
        <taxon>Ascomycota</taxon>
        <taxon>Saccharomycotina</taxon>
        <taxon>Saccharomycetes</taxon>
        <taxon>Phaffomycetales</taxon>
        <taxon>Wickerhamomycetaceae</taxon>
        <taxon>Wickerhamomyces</taxon>
    </lineage>
</organism>
<feature type="region of interest" description="Disordered" evidence="1">
    <location>
        <begin position="262"/>
        <end position="282"/>
    </location>
</feature>
<proteinExistence type="predicted"/>
<feature type="compositionally biased region" description="Low complexity" evidence="1">
    <location>
        <begin position="432"/>
        <end position="451"/>
    </location>
</feature>
<feature type="region of interest" description="Disordered" evidence="1">
    <location>
        <begin position="298"/>
        <end position="336"/>
    </location>
</feature>
<keyword evidence="3" id="KW-1185">Reference proteome</keyword>
<feature type="region of interest" description="Disordered" evidence="1">
    <location>
        <begin position="141"/>
        <end position="186"/>
    </location>
</feature>
<dbReference type="Proteomes" id="UP000769528">
    <property type="component" value="Unassembled WGS sequence"/>
</dbReference>
<name>A0A9P8P9H1_9ASCO</name>
<feature type="region of interest" description="Disordered" evidence="1">
    <location>
        <begin position="497"/>
        <end position="524"/>
    </location>
</feature>
<sequence length="524" mass="57464">MLQSSNQHLSTTDSPFISSNPSASKTLYKRGHAHKRSAAISGDFDLDFFKGSSINEQLCSVSTTQELDFREPPRIFTPSNSSTSPKTPKVNIQSSPVLQSQSIPKLIITQTFASSKCLTSSPSDTRYSSSYSHNRISSWAYSTQSHNKRPSPKSLKIDHESTREPSSSSSTDSTPEGKNHSVTSSRNIYEIPEATIDLDVALGVYHDPASINPRFVSKTHHRRTESAPELEDFLKYKVFTSEYLSTTTNSPIKNNAASTAIFEEEEEEGENSHEILSASSSSSSSLANMQMKTLLNKNPSTHSLASNNSLASSNGAANNYPIVSTPTSTKSSTRRGGASAIRYQSYYNNNILLSNALKSSDSINIVGNKPSISSLEKYLPQQQSTSHGNSGFQFQSRVYDMPTKDSLSSSSVYNSPKVSSSTPIKKSHKKSNSLLNSISSRIRRNSISSNNTKNEDKEDKEKIDEFDADVTLTPFNVGEPGPELDLTTMTPKLSQTASFFNTGKSPSKSEKKKAKKKLFGWMKK</sequence>
<feature type="compositionally biased region" description="Low complexity" evidence="1">
    <location>
        <begin position="164"/>
        <end position="176"/>
    </location>
</feature>
<feature type="compositionally biased region" description="Basic residues" evidence="1">
    <location>
        <begin position="510"/>
        <end position="524"/>
    </location>
</feature>
<feature type="region of interest" description="Disordered" evidence="1">
    <location>
        <begin position="63"/>
        <end position="96"/>
    </location>
</feature>
<feature type="compositionally biased region" description="Low complexity" evidence="1">
    <location>
        <begin position="77"/>
        <end position="89"/>
    </location>
</feature>
<reference evidence="2" key="1">
    <citation type="journal article" date="2021" name="Open Biol.">
        <title>Shared evolutionary footprints suggest mitochondrial oxidative damage underlies multiple complex I losses in fungi.</title>
        <authorList>
            <person name="Schikora-Tamarit M.A."/>
            <person name="Marcet-Houben M."/>
            <person name="Nosek J."/>
            <person name="Gabaldon T."/>
        </authorList>
    </citation>
    <scope>NUCLEOTIDE SEQUENCE</scope>
    <source>
        <strain evidence="2">CBS6341</strain>
    </source>
</reference>
<evidence type="ECO:0000313" key="3">
    <source>
        <dbReference type="Proteomes" id="UP000769528"/>
    </source>
</evidence>
<feature type="region of interest" description="Disordered" evidence="1">
    <location>
        <begin position="1"/>
        <end position="32"/>
    </location>
</feature>
<gene>
    <name evidence="2" type="ORF">WICMUC_005294</name>
</gene>
<feature type="compositionally biased region" description="Low complexity" evidence="1">
    <location>
        <begin position="406"/>
        <end position="421"/>
    </location>
</feature>
<evidence type="ECO:0000256" key="1">
    <source>
        <dbReference type="SAM" id="MobiDB-lite"/>
    </source>
</evidence>
<dbReference type="AlphaFoldDB" id="A0A9P8P9H1"/>
<comment type="caution">
    <text evidence="2">The sequence shown here is derived from an EMBL/GenBank/DDBJ whole genome shotgun (WGS) entry which is preliminary data.</text>
</comment>